<dbReference type="Pfam" id="PF09379">
    <property type="entry name" value="FERM_N"/>
    <property type="match status" value="1"/>
</dbReference>
<evidence type="ECO:0000256" key="4">
    <source>
        <dbReference type="ARBA" id="ARBA00022949"/>
    </source>
</evidence>
<gene>
    <name evidence="7" type="ORF">GSOID_T00000226001</name>
</gene>
<dbReference type="SUPFAM" id="SSF50729">
    <property type="entry name" value="PH domain-like"/>
    <property type="match status" value="1"/>
</dbReference>
<dbReference type="InterPro" id="IPR000299">
    <property type="entry name" value="FERM_domain"/>
</dbReference>
<dbReference type="PANTHER" id="PTHR23280">
    <property type="entry name" value="4.1 G PROTEIN"/>
    <property type="match status" value="1"/>
</dbReference>
<dbReference type="SMART" id="SM00295">
    <property type="entry name" value="B41"/>
    <property type="match status" value="1"/>
</dbReference>
<dbReference type="SUPFAM" id="SSF47031">
    <property type="entry name" value="Second domain of FERM"/>
    <property type="match status" value="1"/>
</dbReference>
<dbReference type="InterPro" id="IPR011993">
    <property type="entry name" value="PH-like_dom_sf"/>
</dbReference>
<dbReference type="PRINTS" id="PR00935">
    <property type="entry name" value="BAND41"/>
</dbReference>
<dbReference type="GO" id="GO:0005886">
    <property type="term" value="C:plasma membrane"/>
    <property type="evidence" value="ECO:0007669"/>
    <property type="project" value="UniProtKB-ARBA"/>
</dbReference>
<reference evidence="7" key="1">
    <citation type="journal article" date="2010" name="Science">
        <title>Plasticity of animal genome architecture unmasked by rapid evolution of a pelagic tunicate.</title>
        <authorList>
            <person name="Denoeud F."/>
            <person name="Henriet S."/>
            <person name="Mungpakdee S."/>
            <person name="Aury J.M."/>
            <person name="Da Silva C."/>
            <person name="Brinkmann H."/>
            <person name="Mikhaleva J."/>
            <person name="Olsen L.C."/>
            <person name="Jubin C."/>
            <person name="Canestro C."/>
            <person name="Bouquet J.M."/>
            <person name="Danks G."/>
            <person name="Poulain J."/>
            <person name="Campsteijn C."/>
            <person name="Adamski M."/>
            <person name="Cross I."/>
            <person name="Yadetie F."/>
            <person name="Muffato M."/>
            <person name="Louis A."/>
            <person name="Butcher S."/>
            <person name="Tsagkogeorga G."/>
            <person name="Konrad A."/>
            <person name="Singh S."/>
            <person name="Jensen M.F."/>
            <person name="Cong E.H."/>
            <person name="Eikeseth-Otteraa H."/>
            <person name="Noel B."/>
            <person name="Anthouard V."/>
            <person name="Porcel B.M."/>
            <person name="Kachouri-Lafond R."/>
            <person name="Nishino A."/>
            <person name="Ugolini M."/>
            <person name="Chourrout P."/>
            <person name="Nishida H."/>
            <person name="Aasland R."/>
            <person name="Huzurbazar S."/>
            <person name="Westhof E."/>
            <person name="Delsuc F."/>
            <person name="Lehrach H."/>
            <person name="Reinhardt R."/>
            <person name="Weissenbach J."/>
            <person name="Roy S.W."/>
            <person name="Artiguenave F."/>
            <person name="Postlethwait J.H."/>
            <person name="Manak J.R."/>
            <person name="Thompson E.M."/>
            <person name="Jaillon O."/>
            <person name="Du Pasquier L."/>
            <person name="Boudinot P."/>
            <person name="Liberles D.A."/>
            <person name="Volff J.N."/>
            <person name="Philippe H."/>
            <person name="Lenhard B."/>
            <person name="Roest Crollius H."/>
            <person name="Wincker P."/>
            <person name="Chourrout D."/>
        </authorList>
    </citation>
    <scope>NUCLEOTIDE SEQUENCE [LARGE SCALE GENOMIC DNA]</scope>
</reference>
<dbReference type="InterPro" id="IPR035963">
    <property type="entry name" value="FERM_2"/>
</dbReference>
<dbReference type="InterPro" id="IPR014847">
    <property type="entry name" value="FA"/>
</dbReference>
<dbReference type="InterPro" id="IPR014352">
    <property type="entry name" value="FERM/acyl-CoA-bd_prot_sf"/>
</dbReference>
<keyword evidence="3" id="KW-0963">Cytoplasm</keyword>
<dbReference type="GO" id="GO:0008092">
    <property type="term" value="F:cytoskeletal protein binding"/>
    <property type="evidence" value="ECO:0007669"/>
    <property type="project" value="InterPro"/>
</dbReference>
<dbReference type="FunFam" id="3.10.20.90:FF:000024">
    <property type="entry name" value="Erythrocyte membrane protein band 4.1-like 5"/>
    <property type="match status" value="1"/>
</dbReference>
<dbReference type="InterPro" id="IPR019749">
    <property type="entry name" value="Band_41_domain"/>
</dbReference>
<dbReference type="SUPFAM" id="SSF54236">
    <property type="entry name" value="Ubiquitin-like"/>
    <property type="match status" value="1"/>
</dbReference>
<dbReference type="SMART" id="SM01195">
    <property type="entry name" value="FA"/>
    <property type="match status" value="1"/>
</dbReference>
<dbReference type="GO" id="GO:0005856">
    <property type="term" value="C:cytoskeleton"/>
    <property type="evidence" value="ECO:0007669"/>
    <property type="project" value="TreeGrafter"/>
</dbReference>
<dbReference type="PRINTS" id="PR00661">
    <property type="entry name" value="ERMFAMILY"/>
</dbReference>
<evidence type="ECO:0000313" key="7">
    <source>
        <dbReference type="EMBL" id="CBY20239.1"/>
    </source>
</evidence>
<dbReference type="PROSITE" id="PS50057">
    <property type="entry name" value="FERM_3"/>
    <property type="match status" value="1"/>
</dbReference>
<dbReference type="InterPro" id="IPR029071">
    <property type="entry name" value="Ubiquitin-like_domsf"/>
</dbReference>
<feature type="region of interest" description="Disordered" evidence="5">
    <location>
        <begin position="357"/>
        <end position="462"/>
    </location>
</feature>
<dbReference type="EMBL" id="FN653015">
    <property type="protein sequence ID" value="CBY20239.1"/>
    <property type="molecule type" value="Genomic_DNA"/>
</dbReference>
<dbReference type="SMART" id="SM01196">
    <property type="entry name" value="FERM_C"/>
    <property type="match status" value="1"/>
</dbReference>
<dbReference type="OrthoDB" id="6235974at2759"/>
<dbReference type="Pfam" id="PF09380">
    <property type="entry name" value="FERM_C"/>
    <property type="match status" value="1"/>
</dbReference>
<dbReference type="Gene3D" id="1.20.80.10">
    <property type="match status" value="1"/>
</dbReference>
<accession>E4WR53</accession>
<feature type="domain" description="FERM" evidence="6">
    <location>
        <begin position="42"/>
        <end position="329"/>
    </location>
</feature>
<dbReference type="FunFam" id="2.30.29.30:FF:000002">
    <property type="entry name" value="Band 4.1-like protein 5 isoform 1"/>
    <property type="match status" value="1"/>
</dbReference>
<evidence type="ECO:0000313" key="8">
    <source>
        <dbReference type="Proteomes" id="UP000001307"/>
    </source>
</evidence>
<feature type="compositionally biased region" description="Basic and acidic residues" evidence="5">
    <location>
        <begin position="357"/>
        <end position="372"/>
    </location>
</feature>
<dbReference type="InterPro" id="IPR019748">
    <property type="entry name" value="FERM_central"/>
</dbReference>
<dbReference type="AlphaFoldDB" id="E4WR53"/>
<protein>
    <recommendedName>
        <fullName evidence="6">FERM domain-containing protein</fullName>
    </recommendedName>
</protein>
<evidence type="ECO:0000256" key="5">
    <source>
        <dbReference type="SAM" id="MobiDB-lite"/>
    </source>
</evidence>
<dbReference type="InterPro" id="IPR018979">
    <property type="entry name" value="FERM_N"/>
</dbReference>
<dbReference type="PROSITE" id="PS00660">
    <property type="entry name" value="FERM_1"/>
    <property type="match status" value="1"/>
</dbReference>
<proteinExistence type="predicted"/>
<evidence type="ECO:0000256" key="2">
    <source>
        <dbReference type="ARBA" id="ARBA00004496"/>
    </source>
</evidence>
<dbReference type="CDD" id="cd13186">
    <property type="entry name" value="FERM_C_NBL4_NBL5"/>
    <property type="match status" value="1"/>
</dbReference>
<dbReference type="Gene3D" id="2.30.29.30">
    <property type="entry name" value="Pleckstrin-homology domain (PH domain)/Phosphotyrosine-binding domain (PTB)"/>
    <property type="match status" value="1"/>
</dbReference>
<feature type="compositionally biased region" description="Basic and acidic residues" evidence="5">
    <location>
        <begin position="429"/>
        <end position="462"/>
    </location>
</feature>
<dbReference type="FunFam" id="1.20.80.10:FF:000003">
    <property type="entry name" value="Tyrosine-protein phosphatase non-receptor type 4"/>
    <property type="match status" value="1"/>
</dbReference>
<feature type="compositionally biased region" description="Low complexity" evidence="5">
    <location>
        <begin position="380"/>
        <end position="392"/>
    </location>
</feature>
<evidence type="ECO:0000256" key="3">
    <source>
        <dbReference type="ARBA" id="ARBA00022490"/>
    </source>
</evidence>
<dbReference type="InParanoid" id="E4WR53"/>
<evidence type="ECO:0000256" key="1">
    <source>
        <dbReference type="ARBA" id="ARBA00004282"/>
    </source>
</evidence>
<dbReference type="GO" id="GO:0031032">
    <property type="term" value="P:actomyosin structure organization"/>
    <property type="evidence" value="ECO:0007669"/>
    <property type="project" value="TreeGrafter"/>
</dbReference>
<dbReference type="InterPro" id="IPR018980">
    <property type="entry name" value="FERM_PH-like_C"/>
</dbReference>
<keyword evidence="4" id="KW-0965">Cell junction</keyword>
<dbReference type="GO" id="GO:0005737">
    <property type="term" value="C:cytoplasm"/>
    <property type="evidence" value="ECO:0007669"/>
    <property type="project" value="UniProtKB-SubCell"/>
</dbReference>
<keyword evidence="8" id="KW-1185">Reference proteome</keyword>
<sequence length="462" mass="53453">MLRFLRRTFRRKDDKRKRNFRKPPALPTGQHIPAPAKCRDFISCHVILLDGSEILVDVPRKEKGEYLFRKIVIALDLIEEDYFGLQFMDKHQVAHWLDKTKKIKKQITITPPTFHFRVKFYTSEPAILNEELTRYQFFLQLKQDILSDKLPCSQEKAVTLASLALQSELGGFDPDVHNLFFLSEFRFIPKQDEAFEVAVLEAYKNLDKNMTPADAEKRYLEEAMFLEHYGVDMHSVKSKTDGNEYRLGLTPSGVLVLEGDQKMGLFFWPNILKLDFKERKLVLEVTDGDTEDNTEPTKHKFVFLLDNSKACKHLWKCAVEHHTFFRLNNPVNAADQKKTFIRVGSRFRPSFRTEVQLRRGASERRSVPFERKPSRRYSRRSSFSHSVRRVQVSGGGPDDHFRRFIPAEGPAAAPSRPNNPIGGLRMARPTRDDSSRSNEGRGDKEGGKVGEARRPVLFIEKL</sequence>
<dbReference type="InterPro" id="IPR000798">
    <property type="entry name" value="Ez/rad/moesin-like"/>
</dbReference>
<evidence type="ECO:0000259" key="6">
    <source>
        <dbReference type="PROSITE" id="PS50057"/>
    </source>
</evidence>
<feature type="region of interest" description="Disordered" evidence="5">
    <location>
        <begin position="13"/>
        <end position="32"/>
    </location>
</feature>
<dbReference type="Proteomes" id="UP000001307">
    <property type="component" value="Unassembled WGS sequence"/>
</dbReference>
<organism evidence="7">
    <name type="scientific">Oikopleura dioica</name>
    <name type="common">Tunicate</name>
    <dbReference type="NCBI Taxonomy" id="34765"/>
    <lineage>
        <taxon>Eukaryota</taxon>
        <taxon>Metazoa</taxon>
        <taxon>Chordata</taxon>
        <taxon>Tunicata</taxon>
        <taxon>Appendicularia</taxon>
        <taxon>Copelata</taxon>
        <taxon>Oikopleuridae</taxon>
        <taxon>Oikopleura</taxon>
    </lineage>
</organism>
<dbReference type="CDD" id="cd14473">
    <property type="entry name" value="FERM_B-lobe"/>
    <property type="match status" value="1"/>
</dbReference>
<dbReference type="GO" id="GO:0070161">
    <property type="term" value="C:anchoring junction"/>
    <property type="evidence" value="ECO:0007669"/>
    <property type="project" value="UniProtKB-SubCell"/>
</dbReference>
<name>E4WR53_OIKDI</name>
<comment type="subcellular location">
    <subcellularLocation>
        <location evidence="1">Cell junction</location>
    </subcellularLocation>
    <subcellularLocation>
        <location evidence="2">Cytoplasm</location>
    </subcellularLocation>
</comment>
<dbReference type="InterPro" id="IPR019747">
    <property type="entry name" value="FERM_CS"/>
</dbReference>
<dbReference type="Gene3D" id="3.10.20.90">
    <property type="entry name" value="Phosphatidylinositol 3-kinase Catalytic Subunit, Chain A, domain 1"/>
    <property type="match status" value="1"/>
</dbReference>
<dbReference type="PANTHER" id="PTHR23280:SF25">
    <property type="entry name" value="MOESIN_EZRIN_RADIXIN HOMOLOG 1"/>
    <property type="match status" value="1"/>
</dbReference>
<dbReference type="Pfam" id="PF00373">
    <property type="entry name" value="FERM_M"/>
    <property type="match status" value="1"/>
</dbReference>